<dbReference type="EMBL" id="JAUSSU010000007">
    <property type="protein sequence ID" value="MDQ0114382.1"/>
    <property type="molecule type" value="Genomic_DNA"/>
</dbReference>
<dbReference type="PROSITE" id="PS50943">
    <property type="entry name" value="HTH_CROC1"/>
    <property type="match status" value="1"/>
</dbReference>
<comment type="caution">
    <text evidence="2">The sequence shown here is derived from an EMBL/GenBank/DDBJ whole genome shotgun (WGS) entry which is preliminary data.</text>
</comment>
<evidence type="ECO:0000313" key="2">
    <source>
        <dbReference type="EMBL" id="MDQ0114382.1"/>
    </source>
</evidence>
<dbReference type="InterPro" id="IPR001387">
    <property type="entry name" value="Cro/C1-type_HTH"/>
</dbReference>
<dbReference type="InterPro" id="IPR010982">
    <property type="entry name" value="Lambda_DNA-bd_dom_sf"/>
</dbReference>
<proteinExistence type="predicted"/>
<organism evidence="2 3">
    <name type="scientific">Paenibacillus harenae</name>
    <dbReference type="NCBI Taxonomy" id="306543"/>
    <lineage>
        <taxon>Bacteria</taxon>
        <taxon>Bacillati</taxon>
        <taxon>Bacillota</taxon>
        <taxon>Bacilli</taxon>
        <taxon>Bacillales</taxon>
        <taxon>Paenibacillaceae</taxon>
        <taxon>Paenibacillus</taxon>
    </lineage>
</organism>
<evidence type="ECO:0000313" key="3">
    <source>
        <dbReference type="Proteomes" id="UP001229346"/>
    </source>
</evidence>
<accession>A0ABT9U407</accession>
<dbReference type="SUPFAM" id="SSF47413">
    <property type="entry name" value="lambda repressor-like DNA-binding domains"/>
    <property type="match status" value="1"/>
</dbReference>
<evidence type="ECO:0000259" key="1">
    <source>
        <dbReference type="PROSITE" id="PS50943"/>
    </source>
</evidence>
<dbReference type="Pfam" id="PF13443">
    <property type="entry name" value="HTH_26"/>
    <property type="match status" value="1"/>
</dbReference>
<sequence length="73" mass="8434">MLRLKLDELMHEKRTNANKLAELTGIRYPTVRDMELNKSKAWSPDNLNKIMAALGIEDVSELIEYVKDEDSNN</sequence>
<feature type="domain" description="HTH cro/C1-type" evidence="1">
    <location>
        <begin position="20"/>
        <end position="62"/>
    </location>
</feature>
<dbReference type="RefSeq" id="WP_307205713.1">
    <property type="nucleotide sequence ID" value="NZ_JAUSSU010000007.1"/>
</dbReference>
<dbReference type="Proteomes" id="UP001229346">
    <property type="component" value="Unassembled WGS sequence"/>
</dbReference>
<dbReference type="Gene3D" id="1.10.260.40">
    <property type="entry name" value="lambda repressor-like DNA-binding domains"/>
    <property type="match status" value="1"/>
</dbReference>
<reference evidence="2 3" key="1">
    <citation type="submission" date="2023-07" db="EMBL/GenBank/DDBJ databases">
        <title>Sorghum-associated microbial communities from plants grown in Nebraska, USA.</title>
        <authorList>
            <person name="Schachtman D."/>
        </authorList>
    </citation>
    <scope>NUCLEOTIDE SEQUENCE [LARGE SCALE GENOMIC DNA]</scope>
    <source>
        <strain evidence="2 3">CC482</strain>
    </source>
</reference>
<name>A0ABT9U407_PAEHA</name>
<keyword evidence="3" id="KW-1185">Reference proteome</keyword>
<protein>
    <submittedName>
        <fullName evidence="2">Transcriptional regulator</fullName>
    </submittedName>
</protein>
<gene>
    <name evidence="2" type="ORF">J2T15_003837</name>
</gene>